<evidence type="ECO:0000256" key="2">
    <source>
        <dbReference type="ARBA" id="ARBA00022737"/>
    </source>
</evidence>
<reference evidence="4 5" key="1">
    <citation type="journal article" date="2016" name="Nat. Commun.">
        <title>Ectomycorrhizal ecology is imprinted in the genome of the dominant symbiotic fungus Cenococcum geophilum.</title>
        <authorList>
            <consortium name="DOE Joint Genome Institute"/>
            <person name="Peter M."/>
            <person name="Kohler A."/>
            <person name="Ohm R.A."/>
            <person name="Kuo A."/>
            <person name="Krutzmann J."/>
            <person name="Morin E."/>
            <person name="Arend M."/>
            <person name="Barry K.W."/>
            <person name="Binder M."/>
            <person name="Choi C."/>
            <person name="Clum A."/>
            <person name="Copeland A."/>
            <person name="Grisel N."/>
            <person name="Haridas S."/>
            <person name="Kipfer T."/>
            <person name="LaButti K."/>
            <person name="Lindquist E."/>
            <person name="Lipzen A."/>
            <person name="Maire R."/>
            <person name="Meier B."/>
            <person name="Mihaltcheva S."/>
            <person name="Molinier V."/>
            <person name="Murat C."/>
            <person name="Poggeler S."/>
            <person name="Quandt C.A."/>
            <person name="Sperisen C."/>
            <person name="Tritt A."/>
            <person name="Tisserant E."/>
            <person name="Crous P.W."/>
            <person name="Henrissat B."/>
            <person name="Nehls U."/>
            <person name="Egli S."/>
            <person name="Spatafora J.W."/>
            <person name="Grigoriev I.V."/>
            <person name="Martin F.M."/>
        </authorList>
    </citation>
    <scope>NUCLEOTIDE SEQUENCE [LARGE SCALE GENOMIC DNA]</scope>
    <source>
        <strain evidence="4 5">CBS 459.81</strain>
    </source>
</reference>
<dbReference type="InterPro" id="IPR009003">
    <property type="entry name" value="Peptidase_S1_PA"/>
</dbReference>
<protein>
    <recommendedName>
        <fullName evidence="3">PDZ domain-containing protein</fullName>
    </recommendedName>
</protein>
<accession>A0A8E2DYS1</accession>
<name>A0A8E2DYS1_9PEZI</name>
<dbReference type="OrthoDB" id="4217619at2759"/>
<dbReference type="GO" id="GO:0006915">
    <property type="term" value="P:apoptotic process"/>
    <property type="evidence" value="ECO:0007669"/>
    <property type="project" value="UniProtKB-KW"/>
</dbReference>
<organism evidence="4 5">
    <name type="scientific">Lepidopterella palustris CBS 459.81</name>
    <dbReference type="NCBI Taxonomy" id="1314670"/>
    <lineage>
        <taxon>Eukaryota</taxon>
        <taxon>Fungi</taxon>
        <taxon>Dikarya</taxon>
        <taxon>Ascomycota</taxon>
        <taxon>Pezizomycotina</taxon>
        <taxon>Dothideomycetes</taxon>
        <taxon>Pleosporomycetidae</taxon>
        <taxon>Mytilinidiales</taxon>
        <taxon>Argynnaceae</taxon>
        <taxon>Lepidopterella</taxon>
    </lineage>
</organism>
<dbReference type="Pfam" id="PF12812">
    <property type="entry name" value="PDZ_1"/>
    <property type="match status" value="1"/>
</dbReference>
<proteinExistence type="predicted"/>
<dbReference type="InterPro" id="IPR036034">
    <property type="entry name" value="PDZ_sf"/>
</dbReference>
<dbReference type="SUPFAM" id="SSF50494">
    <property type="entry name" value="Trypsin-like serine proteases"/>
    <property type="match status" value="1"/>
</dbReference>
<dbReference type="PANTHER" id="PTHR46366:SF8">
    <property type="entry name" value="PRO-APOPTOTIC SERINE PROTEASE NMA111"/>
    <property type="match status" value="1"/>
</dbReference>
<feature type="domain" description="PDZ" evidence="3">
    <location>
        <begin position="199"/>
        <end position="255"/>
    </location>
</feature>
<evidence type="ECO:0000256" key="1">
    <source>
        <dbReference type="ARBA" id="ARBA00022703"/>
    </source>
</evidence>
<dbReference type="Proteomes" id="UP000250266">
    <property type="component" value="Unassembled WGS sequence"/>
</dbReference>
<evidence type="ECO:0000313" key="5">
    <source>
        <dbReference type="Proteomes" id="UP000250266"/>
    </source>
</evidence>
<dbReference type="SUPFAM" id="SSF50156">
    <property type="entry name" value="PDZ domain-like"/>
    <property type="match status" value="1"/>
</dbReference>
<dbReference type="PANTHER" id="PTHR46366">
    <property type="entry name" value="PRO-APOPTOTIC SERINE PROTEASE NMA111"/>
    <property type="match status" value="1"/>
</dbReference>
<gene>
    <name evidence="4" type="ORF">K432DRAFT_470900</name>
</gene>
<dbReference type="InterPro" id="IPR025926">
    <property type="entry name" value="PDZ-like_dom"/>
</dbReference>
<evidence type="ECO:0000313" key="4">
    <source>
        <dbReference type="EMBL" id="OCK74138.1"/>
    </source>
</evidence>
<sequence length="594" mass="67266">MQPSLYRPGYLDSFKRASAYIGRDNSVPTVHIYTYIYLALLFTCPFNTNTALASQATSLVINTEKGFIFINRYIVDIYPVYRDSIHDFGIFKFDFKAIKYILVTLLELRPNLACNNTRQKLSILSSVISRLDRNAPDYREGYNNFTAVVATGSSSGSPVINKNEFIWIFQPFDKCWKLGLSNNWEALIRFAFPKETGILIVKVVLPKEPADKKIKEGDLLININSSILNSSVGGKVLVLVQHSGKDINIELNVKNLYNITPNQFVSVTSLLQSINHKDTPNLDAFIEVIKEIPNCTRVVVIYKYLYNLHIPITSTITIKRHCVITSPVSLTTLVTRKANFVRIDIKLNKFLTVRKVSYSLVLNLCNILLTITDSIIINTKVEFMHPLQNYAIIRYNPALIDTPVKTPKLVTEFVKQEEETIFFGFNKNLRPLVIKTVVTDITTISVPSRPAGGVEYTLGLVTPIIEKVKFHKVDSGHNSRLEKGDIILTLNDIAVVCKGEELLIKVPTVSIEDLETDRVKTIYLDIYISNRAPGSPSDIYNLEPTNFLIYINGVLTFNLTFFLKKVKKIVVTMKKTEHYFPTTKCIKDLSKELG</sequence>
<dbReference type="InterPro" id="IPR001478">
    <property type="entry name" value="PDZ"/>
</dbReference>
<keyword evidence="5" id="KW-1185">Reference proteome</keyword>
<keyword evidence="2" id="KW-0677">Repeat</keyword>
<evidence type="ECO:0000259" key="3">
    <source>
        <dbReference type="PROSITE" id="PS50106"/>
    </source>
</evidence>
<keyword evidence="1" id="KW-0053">Apoptosis</keyword>
<dbReference type="PROSITE" id="PS50106">
    <property type="entry name" value="PDZ"/>
    <property type="match status" value="1"/>
</dbReference>
<dbReference type="AlphaFoldDB" id="A0A8E2DYS1"/>
<dbReference type="EMBL" id="KV745549">
    <property type="protein sequence ID" value="OCK74138.1"/>
    <property type="molecule type" value="Genomic_DNA"/>
</dbReference>